<evidence type="ECO:0000313" key="2">
    <source>
        <dbReference type="Proteomes" id="UP000460207"/>
    </source>
</evidence>
<proteinExistence type="predicted"/>
<dbReference type="EMBL" id="WJND01000015">
    <property type="protein sequence ID" value="MRG90041.1"/>
    <property type="molecule type" value="Genomic_DNA"/>
</dbReference>
<organism evidence="1 2">
    <name type="scientific">Limosilactobacillus reuteri</name>
    <name type="common">Lactobacillus reuteri</name>
    <dbReference type="NCBI Taxonomy" id="1598"/>
    <lineage>
        <taxon>Bacteria</taxon>
        <taxon>Bacillati</taxon>
        <taxon>Bacillota</taxon>
        <taxon>Bacilli</taxon>
        <taxon>Lactobacillales</taxon>
        <taxon>Lactobacillaceae</taxon>
        <taxon>Limosilactobacillus</taxon>
    </lineage>
</organism>
<comment type="caution">
    <text evidence="1">The sequence shown here is derived from an EMBL/GenBank/DDBJ whole genome shotgun (WGS) entry which is preliminary data.</text>
</comment>
<gene>
    <name evidence="1" type="ORF">GIX76_08625</name>
</gene>
<dbReference type="RefSeq" id="WP_003663548.1">
    <property type="nucleotide sequence ID" value="NZ_JAJGVW010000167.1"/>
</dbReference>
<sequence>MAKYFFKSDKDAQLFMKSIIKSTDFKKLIDNYLNNDALNTFNLLVSKNNYQGKNLSDNKEVSVNLTLASFI</sequence>
<dbReference type="Proteomes" id="UP000460207">
    <property type="component" value="Unassembled WGS sequence"/>
</dbReference>
<accession>A0A7X2KHU0</accession>
<evidence type="ECO:0000313" key="1">
    <source>
        <dbReference type="EMBL" id="MRG90041.1"/>
    </source>
</evidence>
<dbReference type="AlphaFoldDB" id="A0A7X2KHU0"/>
<name>A0A7X2KHU0_LIMRT</name>
<reference evidence="1 2" key="1">
    <citation type="submission" date="2019-11" db="EMBL/GenBank/DDBJ databases">
        <title>Draft genome sequence of 12 host-associated Lactobacillus reuteri rodent strains.</title>
        <authorList>
            <person name="Zhang S."/>
            <person name="Ozcam M."/>
            <person name="Van Pijkeren J.P."/>
        </authorList>
    </citation>
    <scope>NUCLEOTIDE SEQUENCE [LARGE SCALE GENOMIC DNA]</scope>
    <source>
        <strain evidence="1 2">N4I</strain>
    </source>
</reference>
<protein>
    <submittedName>
        <fullName evidence="1">Uncharacterized protein</fullName>
    </submittedName>
</protein>